<keyword evidence="1" id="KW-1133">Transmembrane helix</keyword>
<evidence type="ECO:0000313" key="3">
    <source>
        <dbReference type="Proteomes" id="UP001228636"/>
    </source>
</evidence>
<dbReference type="EMBL" id="JAUFQH010000002">
    <property type="protein sequence ID" value="MDN3617935.1"/>
    <property type="molecule type" value="Genomic_DNA"/>
</dbReference>
<organism evidence="2 3">
    <name type="scientific">Polaribacter sejongensis</name>
    <dbReference type="NCBI Taxonomy" id="985043"/>
    <lineage>
        <taxon>Bacteria</taxon>
        <taxon>Pseudomonadati</taxon>
        <taxon>Bacteroidota</taxon>
        <taxon>Flavobacteriia</taxon>
        <taxon>Flavobacteriales</taxon>
        <taxon>Flavobacteriaceae</taxon>
    </lineage>
</organism>
<accession>A0AAJ1QTT7</accession>
<keyword evidence="1" id="KW-0472">Membrane</keyword>
<dbReference type="AlphaFoldDB" id="A0AAJ1QTT7"/>
<evidence type="ECO:0000313" key="2">
    <source>
        <dbReference type="EMBL" id="MDN3617935.1"/>
    </source>
</evidence>
<evidence type="ECO:0000256" key="1">
    <source>
        <dbReference type="SAM" id="Phobius"/>
    </source>
</evidence>
<feature type="transmembrane region" description="Helical" evidence="1">
    <location>
        <begin position="36"/>
        <end position="54"/>
    </location>
</feature>
<keyword evidence="1" id="KW-0812">Transmembrane</keyword>
<sequence>MKFQLNPLASDIFISIYAVSTLYFRFKFEDNGNIDPILSVVLGLSFVTIIWALIKLKILNPNWFGLLNSKKARS</sequence>
<dbReference type="RefSeq" id="WP_165733563.1">
    <property type="nucleotide sequence ID" value="NZ_CP103460.1"/>
</dbReference>
<comment type="caution">
    <text evidence="2">The sequence shown here is derived from an EMBL/GenBank/DDBJ whole genome shotgun (WGS) entry which is preliminary data.</text>
</comment>
<reference evidence="2 3" key="1">
    <citation type="journal article" date="2014" name="Int. J. Syst. Evol. Microbiol.">
        <title>Complete genome sequence of Corynebacterium casei LMG S-19264T (=DSM 44701T), isolated from a smear-ripened cheese.</title>
        <authorList>
            <consortium name="US DOE Joint Genome Institute (JGI-PGF)"/>
            <person name="Walter F."/>
            <person name="Albersmeier A."/>
            <person name="Kalinowski J."/>
            <person name="Ruckert C."/>
        </authorList>
    </citation>
    <scope>NUCLEOTIDE SEQUENCE [LARGE SCALE GENOMIC DNA]</scope>
    <source>
        <strain evidence="2 3">CECT 8670</strain>
    </source>
</reference>
<name>A0AAJ1QTT7_9FLAO</name>
<proteinExistence type="predicted"/>
<dbReference type="Proteomes" id="UP001228636">
    <property type="component" value="Unassembled WGS sequence"/>
</dbReference>
<protein>
    <submittedName>
        <fullName evidence="2">Uncharacterized protein</fullName>
    </submittedName>
</protein>
<gene>
    <name evidence="2" type="ORF">QWY81_00540</name>
</gene>
<feature type="transmembrane region" description="Helical" evidence="1">
    <location>
        <begin position="7"/>
        <end position="24"/>
    </location>
</feature>